<feature type="transmembrane region" description="Helical" evidence="5">
    <location>
        <begin position="231"/>
        <end position="253"/>
    </location>
</feature>
<feature type="transmembrane region" description="Helical" evidence="5">
    <location>
        <begin position="45"/>
        <end position="65"/>
    </location>
</feature>
<evidence type="ECO:0000313" key="7">
    <source>
        <dbReference type="Proteomes" id="UP000332487"/>
    </source>
</evidence>
<organism evidence="6 7">
    <name type="scientific">Candidatus Micrarchaeum acidiphilum ARMAN-2</name>
    <dbReference type="NCBI Taxonomy" id="425595"/>
    <lineage>
        <taxon>Archaea</taxon>
        <taxon>Candidatus Micrarchaeota</taxon>
        <taxon>Candidatus Micrarchaeia</taxon>
        <taxon>Candidatus Micrarchaeales</taxon>
        <taxon>Candidatus Micrarchaeaceae</taxon>
        <taxon>Candidatus Micrarchaeum</taxon>
    </lineage>
</organism>
<keyword evidence="7" id="KW-1185">Reference proteome</keyword>
<feature type="transmembrane region" description="Helical" evidence="5">
    <location>
        <begin position="287"/>
        <end position="307"/>
    </location>
</feature>
<dbReference type="InterPro" id="IPR010545">
    <property type="entry name" value="SPP"/>
</dbReference>
<keyword evidence="3 5" id="KW-1133">Transmembrane helix</keyword>
<evidence type="ECO:0000313" key="6">
    <source>
        <dbReference type="EMBL" id="EET89548.1"/>
    </source>
</evidence>
<evidence type="ECO:0000256" key="2">
    <source>
        <dbReference type="ARBA" id="ARBA00022692"/>
    </source>
</evidence>
<dbReference type="GO" id="GO:0016020">
    <property type="term" value="C:membrane"/>
    <property type="evidence" value="ECO:0007669"/>
    <property type="project" value="InterPro"/>
</dbReference>
<keyword evidence="2 5" id="KW-0812">Transmembrane</keyword>
<comment type="subcellular location">
    <subcellularLocation>
        <location evidence="1">Endomembrane system</location>
        <topology evidence="1">Multi-pass membrane protein</topology>
    </subcellularLocation>
</comment>
<name>C7DHX4_MICA2</name>
<feature type="transmembrane region" description="Helical" evidence="5">
    <location>
        <begin position="7"/>
        <end position="25"/>
    </location>
</feature>
<feature type="non-terminal residue" evidence="6">
    <location>
        <position position="1"/>
    </location>
</feature>
<feature type="transmembrane region" description="Helical" evidence="5">
    <location>
        <begin position="123"/>
        <end position="143"/>
    </location>
</feature>
<feature type="transmembrane region" description="Helical" evidence="5">
    <location>
        <begin position="149"/>
        <end position="166"/>
    </location>
</feature>
<accession>C7DHX4</accession>
<reference evidence="6 7" key="2">
    <citation type="journal article" date="2010" name="Proc. Natl. Acad. Sci. U.S.A.">
        <title>Enigmatic, ultrasmall, uncultivated Archaea.</title>
        <authorList>
            <person name="Baker B.J."/>
            <person name="Comolli L.R."/>
            <person name="Dick G.J."/>
            <person name="Hauser L.J."/>
            <person name="Hyatt D."/>
            <person name="Dill B.D."/>
            <person name="Land M.L."/>
            <person name="Verberkmoes N.C."/>
            <person name="Hettich R.L."/>
            <person name="Banfield J.F."/>
        </authorList>
    </citation>
    <scope>NUCLEOTIDE SEQUENCE [LARGE SCALE GENOMIC DNA]</scope>
    <source>
        <strain evidence="6">ARMAN-2</strain>
    </source>
</reference>
<dbReference type="InterPro" id="IPR006639">
    <property type="entry name" value="Preselin/SPP"/>
</dbReference>
<protein>
    <submittedName>
        <fullName evidence="6">Peptidase A22, presenilin signal peptide</fullName>
    </submittedName>
</protein>
<reference evidence="6 7" key="1">
    <citation type="journal article" date="2009" name="Genome Biol.">
        <title>Community-wide analysis of microbial genome sequence signatures.</title>
        <authorList>
            <person name="Dick G.J."/>
            <person name="Andersson A.F."/>
            <person name="Baker B.J."/>
            <person name="Simmons S.L."/>
            <person name="Thomas B.C."/>
            <person name="Yelton A.P."/>
            <person name="Banfield J.F."/>
        </authorList>
    </citation>
    <scope>NUCLEOTIDE SEQUENCE [LARGE SCALE GENOMIC DNA]</scope>
    <source>
        <strain evidence="6">ARMAN-2</strain>
    </source>
</reference>
<dbReference type="GO" id="GO:0042500">
    <property type="term" value="F:aspartic endopeptidase activity, intramembrane cleaving"/>
    <property type="evidence" value="ECO:0007669"/>
    <property type="project" value="InterPro"/>
</dbReference>
<proteinExistence type="predicted"/>
<feature type="transmembrane region" description="Helical" evidence="5">
    <location>
        <begin position="99"/>
        <end position="116"/>
    </location>
</feature>
<evidence type="ECO:0000256" key="1">
    <source>
        <dbReference type="ARBA" id="ARBA00004127"/>
    </source>
</evidence>
<dbReference type="SMART" id="SM00730">
    <property type="entry name" value="PSN"/>
    <property type="match status" value="1"/>
</dbReference>
<dbReference type="Gene3D" id="1.10.472.100">
    <property type="entry name" value="Presenilin"/>
    <property type="match status" value="1"/>
</dbReference>
<keyword evidence="4 5" id="KW-0472">Membrane</keyword>
<dbReference type="AlphaFoldDB" id="C7DHX4"/>
<feature type="transmembrane region" description="Helical" evidence="5">
    <location>
        <begin position="259"/>
        <end position="280"/>
    </location>
</feature>
<dbReference type="GO" id="GO:0012505">
    <property type="term" value="C:endomembrane system"/>
    <property type="evidence" value="ECO:0007669"/>
    <property type="project" value="UniProtKB-SubCell"/>
</dbReference>
<dbReference type="EMBL" id="GG697241">
    <property type="protein sequence ID" value="EET89548.1"/>
    <property type="molecule type" value="Genomic_DNA"/>
</dbReference>
<evidence type="ECO:0000256" key="3">
    <source>
        <dbReference type="ARBA" id="ARBA00022989"/>
    </source>
</evidence>
<feature type="transmembrane region" description="Helical" evidence="5">
    <location>
        <begin position="72"/>
        <end position="93"/>
    </location>
</feature>
<evidence type="ECO:0000256" key="4">
    <source>
        <dbReference type="ARBA" id="ARBA00023136"/>
    </source>
</evidence>
<dbReference type="InterPro" id="IPR042524">
    <property type="entry name" value="Presenilin_C"/>
</dbReference>
<dbReference type="Proteomes" id="UP000332487">
    <property type="component" value="Unassembled WGS sequence"/>
</dbReference>
<dbReference type="Pfam" id="PF06550">
    <property type="entry name" value="SPP"/>
    <property type="match status" value="1"/>
</dbReference>
<gene>
    <name evidence="6" type="ORF">UNLARM2_0668</name>
</gene>
<sequence>EYRQLTFILTMFLIVQFSGILLASIDLRGVTTQQIASAQIATTPISALFLIAYIVILSAVMIFLFRVYKGNAIFKIIEGAVIFIASFFVFFTLLGNLNLNFGLVAAVILAIALVIAKNRYQKLKNLTAMIASVGVGLVLGLSFSFLDALIFMAILAAYDFIAVFVTKHMLTLANVAIENNLALLIDVKEVEAVPESYLSKGERTAFEKEKASIEKNARPLRGVIEKGMVPMAANVSLGTGDLAMPLMVAISAFGVSMNFTLSIFVTLGAALGLILTMFILRRFKRALPAIPPLLFGVLIGVGVYYLLAL</sequence>
<evidence type="ECO:0000256" key="5">
    <source>
        <dbReference type="SAM" id="Phobius"/>
    </source>
</evidence>